<gene>
    <name evidence="1" type="ORF">FBY41_3860</name>
</gene>
<dbReference type="AlphaFoldDB" id="A0A543HJH5"/>
<sequence>MEHVDGAVVGALVVTRGLALGLELGLGLGLVDVGAGVTGLRPDDVTAGRVLVPAVLTAVVGRAVPVGLGVGVETVAVGDVSEGVVCGSDPWQAARASTMATATAPAPARVLMHPRRPTTPPTSMEHP</sequence>
<evidence type="ECO:0000313" key="1">
    <source>
        <dbReference type="EMBL" id="TQM58492.1"/>
    </source>
</evidence>
<dbReference type="EMBL" id="VFPM01000003">
    <property type="protein sequence ID" value="TQM58492.1"/>
    <property type="molecule type" value="Genomic_DNA"/>
</dbReference>
<name>A0A543HJH5_9MICO</name>
<proteinExistence type="predicted"/>
<keyword evidence="2" id="KW-1185">Reference proteome</keyword>
<protein>
    <submittedName>
        <fullName evidence="1">Uncharacterized protein</fullName>
    </submittedName>
</protein>
<comment type="caution">
    <text evidence="1">The sequence shown here is derived from an EMBL/GenBank/DDBJ whole genome shotgun (WGS) entry which is preliminary data.</text>
</comment>
<dbReference type="Proteomes" id="UP000316747">
    <property type="component" value="Unassembled WGS sequence"/>
</dbReference>
<dbReference type="RefSeq" id="WP_260439931.1">
    <property type="nucleotide sequence ID" value="NZ_VFPM01000003.1"/>
</dbReference>
<reference evidence="1 2" key="1">
    <citation type="submission" date="2019-06" db="EMBL/GenBank/DDBJ databases">
        <title>Genome sequencing of plant associated microbes to promote plant fitness in Sorghum bicolor and Oryza sativa.</title>
        <authorList>
            <person name="Coleman-Derr D."/>
        </authorList>
    </citation>
    <scope>NUCLEOTIDE SEQUENCE [LARGE SCALE GENOMIC DNA]</scope>
    <source>
        <strain evidence="1 2">KV-663</strain>
    </source>
</reference>
<evidence type="ECO:0000313" key="2">
    <source>
        <dbReference type="Proteomes" id="UP000316747"/>
    </source>
</evidence>
<accession>A0A543HJH5</accession>
<organism evidence="1 2">
    <name type="scientific">Humibacillus xanthopallidus</name>
    <dbReference type="NCBI Taxonomy" id="412689"/>
    <lineage>
        <taxon>Bacteria</taxon>
        <taxon>Bacillati</taxon>
        <taxon>Actinomycetota</taxon>
        <taxon>Actinomycetes</taxon>
        <taxon>Micrococcales</taxon>
        <taxon>Intrasporangiaceae</taxon>
        <taxon>Humibacillus</taxon>
    </lineage>
</organism>